<reference evidence="2" key="1">
    <citation type="submission" date="2016-07" db="EMBL/GenBank/DDBJ databases">
        <title>De novo transcriptome assembly of four accessions of the metal hyperaccumulator plant Noccaea caerulescens.</title>
        <authorList>
            <person name="Blande D."/>
            <person name="Halimaa P."/>
            <person name="Tervahauta A.I."/>
            <person name="Aarts M.G."/>
            <person name="Karenlampi S.O."/>
        </authorList>
    </citation>
    <scope>NUCLEOTIDE SEQUENCE</scope>
</reference>
<organism evidence="2">
    <name type="scientific">Noccaea caerulescens</name>
    <name type="common">Alpine penny-cress</name>
    <name type="synonym">Thlaspi caerulescens</name>
    <dbReference type="NCBI Taxonomy" id="107243"/>
    <lineage>
        <taxon>Eukaryota</taxon>
        <taxon>Viridiplantae</taxon>
        <taxon>Streptophyta</taxon>
        <taxon>Embryophyta</taxon>
        <taxon>Tracheophyta</taxon>
        <taxon>Spermatophyta</taxon>
        <taxon>Magnoliopsida</taxon>
        <taxon>eudicotyledons</taxon>
        <taxon>Gunneridae</taxon>
        <taxon>Pentapetalae</taxon>
        <taxon>rosids</taxon>
        <taxon>malvids</taxon>
        <taxon>Brassicales</taxon>
        <taxon>Brassicaceae</taxon>
        <taxon>Coluteocarpeae</taxon>
        <taxon>Noccaea</taxon>
    </lineage>
</organism>
<protein>
    <submittedName>
        <fullName evidence="2">Uncharacterized protein</fullName>
    </submittedName>
</protein>
<dbReference type="AlphaFoldDB" id="A0A1J3K7W7"/>
<name>A0A1J3K7W7_NOCCA</name>
<proteinExistence type="predicted"/>
<gene>
    <name evidence="2" type="ORF">MP_TR3806_c0_g1_i1_g.10313</name>
</gene>
<dbReference type="EMBL" id="GEVM01005602">
    <property type="protein sequence ID" value="JAV00337.1"/>
    <property type="molecule type" value="Transcribed_RNA"/>
</dbReference>
<evidence type="ECO:0000256" key="1">
    <source>
        <dbReference type="SAM" id="MobiDB-lite"/>
    </source>
</evidence>
<feature type="region of interest" description="Disordered" evidence="1">
    <location>
        <begin position="22"/>
        <end position="50"/>
    </location>
</feature>
<evidence type="ECO:0000313" key="2">
    <source>
        <dbReference type="EMBL" id="JAV00337.1"/>
    </source>
</evidence>
<feature type="compositionally biased region" description="Basic and acidic residues" evidence="1">
    <location>
        <begin position="88"/>
        <end position="105"/>
    </location>
</feature>
<feature type="compositionally biased region" description="Basic and acidic residues" evidence="1">
    <location>
        <begin position="23"/>
        <end position="33"/>
    </location>
</feature>
<sequence length="112" mass="12792">MCYCNLEKIGDERNALSCGDQIAQEKKSNDRRRGSQSGDEETSLPAGNCMAAADAAGVTKADIEKGRDFKRERLLVWRWRSRTVRRRDIGAENRSDRREKKKQENNGDLLCM</sequence>
<feature type="region of interest" description="Disordered" evidence="1">
    <location>
        <begin position="88"/>
        <end position="112"/>
    </location>
</feature>
<accession>A0A1J3K7W7</accession>